<dbReference type="Pfam" id="PF20155">
    <property type="entry name" value="TMP_3"/>
    <property type="match status" value="1"/>
</dbReference>
<feature type="transmembrane region" description="Helical" evidence="1">
    <location>
        <begin position="358"/>
        <end position="377"/>
    </location>
</feature>
<sequence>MANEIASAYVALYTKMPGVKKDIESALGEADAEGAGAKLGDGLGKGISTKQAAVAGAVGGIFASVANIAAGAIGDLVGEAVAASDATDKFAQTLTFAGLDTSAIDSAMSKSRAYADATVYDLSTIQNTTAQLAANGISNYTELTEAAGNLNAVAGGNQDTFSSVAMMLTQTAGAGKLTTENWNQLADAIPGASGRLQTALSEAGAFTGNFREAMQEGEITADEFNAALLQLGTEPVAQEAATSVSTMEGAVGNLQAAIVGGLSDAFTTIKPVLTDIVNGLAGFVTFIQDNISWIGPLAAGIAIVAGAVAAWAIAQWALNAAMTANPLGIIIVGIGLLIGAIILLVQNWDTVVKFLTDVWAGFISWITGVIDGFVGWWNGVWSAVGQWISSVWNGIVFAIQYAWNSVQTWLVGVISGLVNWWNGVWKGIGDVIANVFGSIGRIIGGIWDGIISGIRSAINTIIRLINGVIDGVNVLVGGAGSLIGLDIAIPKIPMLATGGTITRAGSVIVGERGPELLNLPAGASVNPNIANAGGLRPGDRITIEVEGTPLTGVVKRQMAVSEYRSAVRLSGGAVSA</sequence>
<comment type="caution">
    <text evidence="3">The sequence shown here is derived from an EMBL/GenBank/DDBJ whole genome shotgun (WGS) entry which is preliminary data.</text>
</comment>
<dbReference type="EMBL" id="RCDB01000003">
    <property type="protein sequence ID" value="RLK47615.1"/>
    <property type="molecule type" value="Genomic_DNA"/>
</dbReference>
<dbReference type="InterPro" id="IPR013491">
    <property type="entry name" value="Tape_meas_N"/>
</dbReference>
<feature type="domain" description="Tape measure protein N-terminal" evidence="2">
    <location>
        <begin position="79"/>
        <end position="260"/>
    </location>
</feature>
<reference evidence="3 4" key="1">
    <citation type="journal article" date="2015" name="Stand. Genomic Sci.">
        <title>Genomic Encyclopedia of Bacterial and Archaeal Type Strains, Phase III: the genomes of soil and plant-associated and newly described type strains.</title>
        <authorList>
            <person name="Whitman W.B."/>
            <person name="Woyke T."/>
            <person name="Klenk H.P."/>
            <person name="Zhou Y."/>
            <person name="Lilburn T.G."/>
            <person name="Beck B.J."/>
            <person name="De Vos P."/>
            <person name="Vandamme P."/>
            <person name="Eisen J.A."/>
            <person name="Garrity G."/>
            <person name="Hugenholtz P."/>
            <person name="Kyrpides N.C."/>
        </authorList>
    </citation>
    <scope>NUCLEOTIDE SEQUENCE [LARGE SCALE GENOMIC DNA]</scope>
    <source>
        <strain evidence="3 4">S2T63</strain>
    </source>
</reference>
<organism evidence="3 4">
    <name type="scientific">Microbacterium telephonicum</name>
    <dbReference type="NCBI Taxonomy" id="1714841"/>
    <lineage>
        <taxon>Bacteria</taxon>
        <taxon>Bacillati</taxon>
        <taxon>Actinomycetota</taxon>
        <taxon>Actinomycetes</taxon>
        <taxon>Micrococcales</taxon>
        <taxon>Microbacteriaceae</taxon>
        <taxon>Microbacterium</taxon>
    </lineage>
</organism>
<dbReference type="Gene3D" id="1.20.120.20">
    <property type="entry name" value="Apolipoprotein"/>
    <property type="match status" value="1"/>
</dbReference>
<keyword evidence="1" id="KW-0812">Transmembrane</keyword>
<dbReference type="NCBIfam" id="TIGR02675">
    <property type="entry name" value="tape_meas_nterm"/>
    <property type="match status" value="1"/>
</dbReference>
<keyword evidence="4" id="KW-1185">Reference proteome</keyword>
<accession>A0A498BVH6</accession>
<protein>
    <submittedName>
        <fullName evidence="3">Tape measure domain-containing protein</fullName>
    </submittedName>
</protein>
<evidence type="ECO:0000313" key="4">
    <source>
        <dbReference type="Proteomes" id="UP000273158"/>
    </source>
</evidence>
<dbReference type="AlphaFoldDB" id="A0A498BVH6"/>
<gene>
    <name evidence="3" type="ORF">C7474_2207</name>
</gene>
<keyword evidence="1" id="KW-0472">Membrane</keyword>
<feature type="transmembrane region" description="Helical" evidence="1">
    <location>
        <begin position="326"/>
        <end position="346"/>
    </location>
</feature>
<dbReference type="RefSeq" id="WP_199692436.1">
    <property type="nucleotide sequence ID" value="NZ_RCDB01000003.1"/>
</dbReference>
<dbReference type="Proteomes" id="UP000273158">
    <property type="component" value="Unassembled WGS sequence"/>
</dbReference>
<evidence type="ECO:0000313" key="3">
    <source>
        <dbReference type="EMBL" id="RLK47615.1"/>
    </source>
</evidence>
<proteinExistence type="predicted"/>
<evidence type="ECO:0000256" key="1">
    <source>
        <dbReference type="SAM" id="Phobius"/>
    </source>
</evidence>
<keyword evidence="1" id="KW-1133">Transmembrane helix</keyword>
<evidence type="ECO:0000259" key="2">
    <source>
        <dbReference type="Pfam" id="PF20155"/>
    </source>
</evidence>
<feature type="transmembrane region" description="Helical" evidence="1">
    <location>
        <begin position="293"/>
        <end position="314"/>
    </location>
</feature>
<name>A0A498BVH6_9MICO</name>